<dbReference type="InterPro" id="IPR051917">
    <property type="entry name" value="Transposase-Integrase"/>
</dbReference>
<dbReference type="PANTHER" id="PTHR10948:SF23">
    <property type="entry name" value="TRANSPOSASE INSI FOR INSERTION SEQUENCE ELEMENT IS30A-RELATED"/>
    <property type="match status" value="1"/>
</dbReference>
<dbReference type="OrthoDB" id="9776104at2"/>
<evidence type="ECO:0000313" key="2">
    <source>
        <dbReference type="EMBL" id="MPQ44492.1"/>
    </source>
</evidence>
<dbReference type="InterPro" id="IPR025246">
    <property type="entry name" value="IS30-like_HTH"/>
</dbReference>
<dbReference type="EMBL" id="WHJC01000229">
    <property type="protein sequence ID" value="MPQ44492.1"/>
    <property type="molecule type" value="Genomic_DNA"/>
</dbReference>
<feature type="domain" description="Transposase IS30-like HTH" evidence="1">
    <location>
        <begin position="4"/>
        <end position="45"/>
    </location>
</feature>
<dbReference type="GO" id="GO:0004803">
    <property type="term" value="F:transposase activity"/>
    <property type="evidence" value="ECO:0007669"/>
    <property type="project" value="TreeGrafter"/>
</dbReference>
<reference evidence="2 3" key="1">
    <citation type="submission" date="2019-10" db="EMBL/GenBank/DDBJ databases">
        <title>The Genome Sequence of Clostridium tarantellae Isolated from Fish Brain.</title>
        <authorList>
            <person name="Bano L."/>
            <person name="Kiel M."/>
            <person name="Sales G."/>
            <person name="Doxey A.C."/>
            <person name="Mansfield M.J."/>
            <person name="Schiavone M."/>
            <person name="Rossetto O."/>
            <person name="Pirazzini M."/>
            <person name="Dobrindt U."/>
            <person name="Montecucco C."/>
        </authorList>
    </citation>
    <scope>NUCLEOTIDE SEQUENCE [LARGE SCALE GENOMIC DNA]</scope>
    <source>
        <strain evidence="2 3">DSM 3997</strain>
    </source>
</reference>
<organism evidence="2 3">
    <name type="scientific">Clostridium tarantellae</name>
    <dbReference type="NCBI Taxonomy" id="39493"/>
    <lineage>
        <taxon>Bacteria</taxon>
        <taxon>Bacillati</taxon>
        <taxon>Bacillota</taxon>
        <taxon>Clostridia</taxon>
        <taxon>Eubacteriales</taxon>
        <taxon>Clostridiaceae</taxon>
        <taxon>Clostridium</taxon>
    </lineage>
</organism>
<gene>
    <name evidence="2" type="ORF">GBZ86_12105</name>
</gene>
<protein>
    <submittedName>
        <fullName evidence="2">Helix-turn-helix domain-containing protein</fullName>
    </submittedName>
</protein>
<comment type="caution">
    <text evidence="2">The sequence shown here is derived from an EMBL/GenBank/DDBJ whole genome shotgun (WGS) entry which is preliminary data.</text>
</comment>
<dbReference type="GO" id="GO:0032196">
    <property type="term" value="P:transposition"/>
    <property type="evidence" value="ECO:0007669"/>
    <property type="project" value="TreeGrafter"/>
</dbReference>
<keyword evidence="3" id="KW-1185">Reference proteome</keyword>
<dbReference type="Gene3D" id="1.10.10.60">
    <property type="entry name" value="Homeodomain-like"/>
    <property type="match status" value="1"/>
</dbReference>
<name>A0A6I1MQF7_9CLOT</name>
<dbReference type="Proteomes" id="UP000430345">
    <property type="component" value="Unassembled WGS sequence"/>
</dbReference>
<evidence type="ECO:0000313" key="3">
    <source>
        <dbReference type="Proteomes" id="UP000430345"/>
    </source>
</evidence>
<dbReference type="AlphaFoldDB" id="A0A6I1MQF7"/>
<dbReference type="InterPro" id="IPR009057">
    <property type="entry name" value="Homeodomain-like_sf"/>
</dbReference>
<proteinExistence type="predicted"/>
<sequence length="117" mass="13650">MSSKHITINERYYIAEYLNLGWSISKIAKELNRNKGTISREIKRNNSNGKYSAHLAQESSKLRKTKCKPHGKLVNSSLVIYVQEKLNKHWSQEQIVRKLILDNISNRVTISFSTIYR</sequence>
<dbReference type="PANTHER" id="PTHR10948">
    <property type="entry name" value="TRANSPOSASE"/>
    <property type="match status" value="1"/>
</dbReference>
<dbReference type="RefSeq" id="WP_152891012.1">
    <property type="nucleotide sequence ID" value="NZ_WHJC01000229.1"/>
</dbReference>
<dbReference type="GO" id="GO:0005829">
    <property type="term" value="C:cytosol"/>
    <property type="evidence" value="ECO:0007669"/>
    <property type="project" value="TreeGrafter"/>
</dbReference>
<dbReference type="SUPFAM" id="SSF46689">
    <property type="entry name" value="Homeodomain-like"/>
    <property type="match status" value="1"/>
</dbReference>
<dbReference type="Pfam" id="PF13936">
    <property type="entry name" value="HTH_38"/>
    <property type="match status" value="1"/>
</dbReference>
<accession>A0A6I1MQF7</accession>
<evidence type="ECO:0000259" key="1">
    <source>
        <dbReference type="Pfam" id="PF13936"/>
    </source>
</evidence>